<dbReference type="SUPFAM" id="SSF52540">
    <property type="entry name" value="P-loop containing nucleoside triphosphate hydrolases"/>
    <property type="match status" value="1"/>
</dbReference>
<dbReference type="InterPro" id="IPR026122">
    <property type="entry name" value="MOV-10/SDE3_DEXXQ/H-box"/>
</dbReference>
<dbReference type="Pfam" id="PF13087">
    <property type="entry name" value="AAA_12"/>
    <property type="match status" value="1"/>
</dbReference>
<dbReference type="RefSeq" id="XP_009547758.1">
    <property type="nucleotide sequence ID" value="XM_009549463.1"/>
</dbReference>
<sequence length="760" mass="85446">MLKQTLRGRYEDWIEITFEDITLGHRFIFVRSLKAIVGSKADHESLKPIAPYVPQEARKRAPETDVLPGDPPPATNAIKWVASLPKAPIPASISSILSTGSVSDMIMKLKRIVLPESLNLDSYSVHFKSLIWVEENRMEHDLHIYDMYNSLLVFKGASYRLEVPGLAEKRPSVLIGDSILVQRHGANSGKWFEGRVHYVHKEIVGLMFHKSFSNPDKNQRFDVRFKLNRHPLRRQHQALSSTFTPEHLLFPLQLHVHTRAEDATVITPHNRMLANNSRQLDAVSAIVNNPPGSVPFVVFGPPGTGKTVTIVESILQVLDANPQARILACAPSNSAADLIASRLMSLGTAKLFRLYAPSRVKEKVPDELLPFTRTNPGGYFTLPEKSVLPQYSVIVTTCVSAAFAHGIGMKRGHFSHIFVDEAGHATEPEVMIAVKTMADMSTNIVLSGDPKQLGPIIRSAVARHFQLDISYLERLMDREIYDTRRGHGVTIVKLTKNYRSHNAILKYPNERFYANELEPCADKKRTDFFLGSPLLVSSKFPIIFHAMAGKDDREASSPSFFNIEEISQVKAYVEALRADRRFGVSDQDIGIIAPYHAQCVKIRTSLKKIAEDIKVGSVEEFQGQERRVIIISTVRSSRDFVEYDLRHTLGFVANPRRFNVAVTRAQALLIVVGDPLVLSLDPLWRSFLNYVHINKGWKGVSITWDPLEPVREDGGYDAELREQGLADMNEFTRRMESLALGNVDDIDGAEDVDRPWREAE</sequence>
<comment type="catalytic activity">
    <reaction evidence="11">
        <text>ATP + H2O = ADP + phosphate + H(+)</text>
        <dbReference type="Rhea" id="RHEA:13065"/>
        <dbReference type="ChEBI" id="CHEBI:15377"/>
        <dbReference type="ChEBI" id="CHEBI:15378"/>
        <dbReference type="ChEBI" id="CHEBI:30616"/>
        <dbReference type="ChEBI" id="CHEBI:43474"/>
        <dbReference type="ChEBI" id="CHEBI:456216"/>
        <dbReference type="EC" id="3.6.4.13"/>
    </reaction>
</comment>
<dbReference type="OrthoDB" id="6513042at2759"/>
<organism evidence="15 16">
    <name type="scientific">Heterobasidion irregulare (strain TC 32-1)</name>
    <dbReference type="NCBI Taxonomy" id="747525"/>
    <lineage>
        <taxon>Eukaryota</taxon>
        <taxon>Fungi</taxon>
        <taxon>Dikarya</taxon>
        <taxon>Basidiomycota</taxon>
        <taxon>Agaricomycotina</taxon>
        <taxon>Agaricomycetes</taxon>
        <taxon>Russulales</taxon>
        <taxon>Bondarzewiaceae</taxon>
        <taxon>Heterobasidion</taxon>
        <taxon>Heterobasidion annosum species complex</taxon>
    </lineage>
</organism>
<dbReference type="EC" id="3.6.4.13" evidence="3"/>
<protein>
    <recommendedName>
        <fullName evidence="3">RNA helicase</fullName>
        <ecNumber evidence="3">3.6.4.13</ecNumber>
    </recommendedName>
</protein>
<evidence type="ECO:0000256" key="4">
    <source>
        <dbReference type="ARBA" id="ARBA00022490"/>
    </source>
</evidence>
<dbReference type="EMBL" id="KI925459">
    <property type="protein sequence ID" value="ETW81078.1"/>
    <property type="molecule type" value="Genomic_DNA"/>
</dbReference>
<dbReference type="GO" id="GO:0003723">
    <property type="term" value="F:RNA binding"/>
    <property type="evidence" value="ECO:0007669"/>
    <property type="project" value="UniProtKB-KW"/>
</dbReference>
<dbReference type="InterPro" id="IPR047187">
    <property type="entry name" value="SF1_C_Upf1"/>
</dbReference>
<keyword evidence="7" id="KW-0347">Helicase</keyword>
<evidence type="ECO:0000256" key="10">
    <source>
        <dbReference type="ARBA" id="ARBA00023158"/>
    </source>
</evidence>
<dbReference type="PANTHER" id="PTHR45418">
    <property type="entry name" value="CANCER/TESTIS ANTIGEN 55"/>
    <property type="match status" value="1"/>
</dbReference>
<reference evidence="15 16" key="1">
    <citation type="journal article" date="2012" name="New Phytol.">
        <title>Insight into trade-off between wood decay and parasitism from the genome of a fungal forest pathogen.</title>
        <authorList>
            <person name="Olson A."/>
            <person name="Aerts A."/>
            <person name="Asiegbu F."/>
            <person name="Belbahri L."/>
            <person name="Bouzid O."/>
            <person name="Broberg A."/>
            <person name="Canback B."/>
            <person name="Coutinho P.M."/>
            <person name="Cullen D."/>
            <person name="Dalman K."/>
            <person name="Deflorio G."/>
            <person name="van Diepen L.T."/>
            <person name="Dunand C."/>
            <person name="Duplessis S."/>
            <person name="Durling M."/>
            <person name="Gonthier P."/>
            <person name="Grimwood J."/>
            <person name="Fossdal C.G."/>
            <person name="Hansson D."/>
            <person name="Henrissat B."/>
            <person name="Hietala A."/>
            <person name="Himmelstrand K."/>
            <person name="Hoffmeister D."/>
            <person name="Hogberg N."/>
            <person name="James T.Y."/>
            <person name="Karlsson M."/>
            <person name="Kohler A."/>
            <person name="Kues U."/>
            <person name="Lee Y.H."/>
            <person name="Lin Y.C."/>
            <person name="Lind M."/>
            <person name="Lindquist E."/>
            <person name="Lombard V."/>
            <person name="Lucas S."/>
            <person name="Lunden K."/>
            <person name="Morin E."/>
            <person name="Murat C."/>
            <person name="Park J."/>
            <person name="Raffaello T."/>
            <person name="Rouze P."/>
            <person name="Salamov A."/>
            <person name="Schmutz J."/>
            <person name="Solheim H."/>
            <person name="Stahlberg J."/>
            <person name="Velez H."/>
            <person name="de Vries R.P."/>
            <person name="Wiebenga A."/>
            <person name="Woodward S."/>
            <person name="Yakovlev I."/>
            <person name="Garbelotto M."/>
            <person name="Martin F."/>
            <person name="Grigoriev I.V."/>
            <person name="Stenlid J."/>
        </authorList>
    </citation>
    <scope>NUCLEOTIDE SEQUENCE [LARGE SCALE GENOMIC DNA]</scope>
    <source>
        <strain evidence="15 16">TC 32-1</strain>
    </source>
</reference>
<dbReference type="AlphaFoldDB" id="W4K5H5"/>
<dbReference type="InterPro" id="IPR027417">
    <property type="entry name" value="P-loop_NTPase"/>
</dbReference>
<evidence type="ECO:0000256" key="11">
    <source>
        <dbReference type="ARBA" id="ARBA00047984"/>
    </source>
</evidence>
<feature type="domain" description="Helicase MOV-10-like beta-barrel" evidence="14">
    <location>
        <begin position="146"/>
        <end position="225"/>
    </location>
</feature>
<dbReference type="PANTHER" id="PTHR45418:SF1">
    <property type="entry name" value="CANCER_TESTIS ANTIGEN 55"/>
    <property type="match status" value="1"/>
</dbReference>
<keyword evidence="9" id="KW-0694">RNA-binding</keyword>
<proteinExistence type="inferred from homology"/>
<dbReference type="GO" id="GO:0016787">
    <property type="term" value="F:hydrolase activity"/>
    <property type="evidence" value="ECO:0007669"/>
    <property type="project" value="UniProtKB-KW"/>
</dbReference>
<dbReference type="InParanoid" id="W4K5H5"/>
<dbReference type="KEGG" id="hir:HETIRDRAFT_385786"/>
<dbReference type="CDD" id="cd18038">
    <property type="entry name" value="DEXXQc_Helz-like"/>
    <property type="match status" value="1"/>
</dbReference>
<keyword evidence="10" id="KW-0943">RNA-mediated gene silencing</keyword>
<dbReference type="InterPro" id="IPR049080">
    <property type="entry name" value="MOV-10-like_beta-barrel"/>
</dbReference>
<evidence type="ECO:0000256" key="5">
    <source>
        <dbReference type="ARBA" id="ARBA00022741"/>
    </source>
</evidence>
<dbReference type="Pfam" id="PF21634">
    <property type="entry name" value="MOV-10_beta-barrel"/>
    <property type="match status" value="1"/>
</dbReference>
<dbReference type="FunFam" id="3.40.50.300:FF:000608">
    <property type="entry name" value="Mov10 RISC complex RNA helicase"/>
    <property type="match status" value="1"/>
</dbReference>
<evidence type="ECO:0000256" key="8">
    <source>
        <dbReference type="ARBA" id="ARBA00022840"/>
    </source>
</evidence>
<evidence type="ECO:0000256" key="9">
    <source>
        <dbReference type="ARBA" id="ARBA00022884"/>
    </source>
</evidence>
<evidence type="ECO:0000259" key="14">
    <source>
        <dbReference type="Pfam" id="PF21634"/>
    </source>
</evidence>
<dbReference type="InterPro" id="IPR041679">
    <property type="entry name" value="DNA2/NAM7-like_C"/>
</dbReference>
<evidence type="ECO:0000256" key="2">
    <source>
        <dbReference type="ARBA" id="ARBA00005601"/>
    </source>
</evidence>
<keyword evidence="4" id="KW-0963">Cytoplasm</keyword>
<keyword evidence="8" id="KW-0067">ATP-binding</keyword>
<evidence type="ECO:0000313" key="16">
    <source>
        <dbReference type="Proteomes" id="UP000030671"/>
    </source>
</evidence>
<accession>W4K5H5</accession>
<evidence type="ECO:0000256" key="3">
    <source>
        <dbReference type="ARBA" id="ARBA00012552"/>
    </source>
</evidence>
<dbReference type="CDD" id="cd18808">
    <property type="entry name" value="SF1_C_Upf1"/>
    <property type="match status" value="1"/>
</dbReference>
<dbReference type="GeneID" id="20672252"/>
<dbReference type="Proteomes" id="UP000030671">
    <property type="component" value="Unassembled WGS sequence"/>
</dbReference>
<dbReference type="InterPro" id="IPR041677">
    <property type="entry name" value="DNA2/NAM7_AAA_11"/>
</dbReference>
<dbReference type="GO" id="GO:0031047">
    <property type="term" value="P:regulatory ncRNA-mediated gene silencing"/>
    <property type="evidence" value="ECO:0007669"/>
    <property type="project" value="UniProtKB-KW"/>
</dbReference>
<feature type="domain" description="DNA2/NAM7 helicase helicase" evidence="12">
    <location>
        <begin position="276"/>
        <end position="364"/>
    </location>
</feature>
<dbReference type="GO" id="GO:0032574">
    <property type="term" value="F:5'-3' RNA helicase activity"/>
    <property type="evidence" value="ECO:0007669"/>
    <property type="project" value="InterPro"/>
</dbReference>
<feature type="domain" description="DNA2/NAM7 helicase helicase" evidence="12">
    <location>
        <begin position="384"/>
        <end position="459"/>
    </location>
</feature>
<dbReference type="Gene3D" id="3.40.50.300">
    <property type="entry name" value="P-loop containing nucleotide triphosphate hydrolases"/>
    <property type="match status" value="2"/>
</dbReference>
<dbReference type="GO" id="GO:0005524">
    <property type="term" value="F:ATP binding"/>
    <property type="evidence" value="ECO:0007669"/>
    <property type="project" value="UniProtKB-KW"/>
</dbReference>
<keyword evidence="6" id="KW-0378">Hydrolase</keyword>
<dbReference type="GO" id="GO:0036464">
    <property type="term" value="C:cytoplasmic ribonucleoprotein granule"/>
    <property type="evidence" value="ECO:0007669"/>
    <property type="project" value="UniProtKB-SubCell"/>
</dbReference>
<evidence type="ECO:0000313" key="15">
    <source>
        <dbReference type="EMBL" id="ETW81078.1"/>
    </source>
</evidence>
<keyword evidence="5" id="KW-0547">Nucleotide-binding</keyword>
<evidence type="ECO:0000259" key="13">
    <source>
        <dbReference type="Pfam" id="PF13087"/>
    </source>
</evidence>
<evidence type="ECO:0000256" key="7">
    <source>
        <dbReference type="ARBA" id="ARBA00022806"/>
    </source>
</evidence>
<evidence type="ECO:0000259" key="12">
    <source>
        <dbReference type="Pfam" id="PF13086"/>
    </source>
</evidence>
<comment type="subcellular location">
    <subcellularLocation>
        <location evidence="1">Cytoplasm</location>
        <location evidence="1">Cytoplasmic ribonucleoprotein granule</location>
    </subcellularLocation>
</comment>
<dbReference type="Pfam" id="PF13086">
    <property type="entry name" value="AAA_11"/>
    <property type="match status" value="2"/>
</dbReference>
<evidence type="ECO:0000256" key="6">
    <source>
        <dbReference type="ARBA" id="ARBA00022801"/>
    </source>
</evidence>
<dbReference type="HOGENOM" id="CLU_001666_6_3_1"/>
<keyword evidence="16" id="KW-1185">Reference proteome</keyword>
<comment type="similarity">
    <text evidence="2">Belongs to the DNA2/NAM7 helicase family. SDE3 subfamily.</text>
</comment>
<dbReference type="eggNOG" id="KOG1804">
    <property type="taxonomic scope" value="Eukaryota"/>
</dbReference>
<feature type="domain" description="DNA2/NAM7 helicase-like C-terminal" evidence="13">
    <location>
        <begin position="468"/>
        <end position="674"/>
    </location>
</feature>
<gene>
    <name evidence="15" type="ORF">HETIRDRAFT_385786</name>
</gene>
<name>W4K5H5_HETIT</name>
<evidence type="ECO:0000256" key="1">
    <source>
        <dbReference type="ARBA" id="ARBA00004331"/>
    </source>
</evidence>